<accession>A0AA35S0K0</accession>
<evidence type="ECO:0000256" key="1">
    <source>
        <dbReference type="SAM" id="MobiDB-lite"/>
    </source>
</evidence>
<dbReference type="SUPFAM" id="SSF54001">
    <property type="entry name" value="Cysteine proteinases"/>
    <property type="match status" value="1"/>
</dbReference>
<protein>
    <submittedName>
        <fullName evidence="3">Ubiquitin carboxyl-terminal hydrolase 37</fullName>
    </submittedName>
</protein>
<dbReference type="InterPro" id="IPR018200">
    <property type="entry name" value="USP_CS"/>
</dbReference>
<feature type="region of interest" description="Disordered" evidence="1">
    <location>
        <begin position="354"/>
        <end position="459"/>
    </location>
</feature>
<feature type="region of interest" description="Disordered" evidence="1">
    <location>
        <begin position="259"/>
        <end position="282"/>
    </location>
</feature>
<dbReference type="GO" id="GO:0005829">
    <property type="term" value="C:cytosol"/>
    <property type="evidence" value="ECO:0007669"/>
    <property type="project" value="TreeGrafter"/>
</dbReference>
<evidence type="ECO:0000313" key="4">
    <source>
        <dbReference type="Proteomes" id="UP001174909"/>
    </source>
</evidence>
<dbReference type="PANTHER" id="PTHR24006">
    <property type="entry name" value="UBIQUITIN CARBOXYL-TERMINAL HYDROLASE"/>
    <property type="match status" value="1"/>
</dbReference>
<dbReference type="Pfam" id="PF00443">
    <property type="entry name" value="UCH"/>
    <property type="match status" value="1"/>
</dbReference>
<evidence type="ECO:0000313" key="3">
    <source>
        <dbReference type="EMBL" id="CAI8021074.1"/>
    </source>
</evidence>
<dbReference type="Proteomes" id="UP001174909">
    <property type="component" value="Unassembled WGS sequence"/>
</dbReference>
<dbReference type="InterPro" id="IPR050164">
    <property type="entry name" value="Peptidase_C19"/>
</dbReference>
<comment type="caution">
    <text evidence="3">The sequence shown here is derived from an EMBL/GenBank/DDBJ whole genome shotgun (WGS) entry which is preliminary data.</text>
</comment>
<dbReference type="Gene3D" id="3.90.70.10">
    <property type="entry name" value="Cysteine proteinases"/>
    <property type="match status" value="2"/>
</dbReference>
<dbReference type="InterPro" id="IPR038765">
    <property type="entry name" value="Papain-like_cys_pep_sf"/>
</dbReference>
<dbReference type="GO" id="GO:0000082">
    <property type="term" value="P:G1/S transition of mitotic cell cycle"/>
    <property type="evidence" value="ECO:0007669"/>
    <property type="project" value="TreeGrafter"/>
</dbReference>
<sequence>MAVSENEEPLVSVCPVVRNFECEMCRTITCKRCGKVSEVSEVIYDFALQLPKSVKSRPNEQANLQDLLDRFFKSEEVEYKCPECSCNTATMSCRLARLPRVMIIFLKRYGYNTNLSRNSKRIDFIRIPRFIAVGHLCSDTTTPPCQYEGPWPRTTNSSGSCCDDKENLPSTEGTDQRGPPRENLPTTPQPGELQNSALGSEEGSRILGKRRGSESIEQEFAACGRDCNVVKKQKVDYDHQVSVSLNSTAQLPASHQLAVSSDSPAQTTSKGPFYTNNPPLQSSMNTGVGSTTVVPNDLVSENTTTNDASYSQNSVGRDIAAEFDSLFSPEILLKLDNDLQLKGGPCGDALPVTTSPTVEKSSVAKPTNASATSTIAPLPPGSLTDAHTRGVSSSETERPLSSERTKGNEDGLMHGLFGGVSSEEYSKCRSERTPTRDLPRRARAGQSGRVGENLEEEDVGLKRAMEQSLREQPPSDMELLQRMGLSEEDQLRLALELSMQEQCVEDGAMDQQSSRDTAEPDTPTPDTQRPQTYKLVGIVNHIGKASSGGHYISDVCSGREGVWRSYNDSYVTEAKEEDIRQRRKGTGYIFFYMHKSVLGSISTKRTS</sequence>
<dbReference type="SMART" id="SM00726">
    <property type="entry name" value="UIM"/>
    <property type="match status" value="2"/>
</dbReference>
<organism evidence="3 4">
    <name type="scientific">Geodia barretti</name>
    <name type="common">Barrett's horny sponge</name>
    <dbReference type="NCBI Taxonomy" id="519541"/>
    <lineage>
        <taxon>Eukaryota</taxon>
        <taxon>Metazoa</taxon>
        <taxon>Porifera</taxon>
        <taxon>Demospongiae</taxon>
        <taxon>Heteroscleromorpha</taxon>
        <taxon>Tetractinellida</taxon>
        <taxon>Astrophorina</taxon>
        <taxon>Geodiidae</taxon>
        <taxon>Geodia</taxon>
    </lineage>
</organism>
<name>A0AA35S0K0_GEOBA</name>
<feature type="compositionally biased region" description="Low complexity" evidence="1">
    <location>
        <begin position="520"/>
        <end position="531"/>
    </location>
</feature>
<keyword evidence="3" id="KW-0378">Hydrolase</keyword>
<reference evidence="3" key="1">
    <citation type="submission" date="2023-03" db="EMBL/GenBank/DDBJ databases">
        <authorList>
            <person name="Steffen K."/>
            <person name="Cardenas P."/>
        </authorList>
    </citation>
    <scope>NUCLEOTIDE SEQUENCE</scope>
</reference>
<dbReference type="InterPro" id="IPR028889">
    <property type="entry name" value="USP"/>
</dbReference>
<keyword evidence="4" id="KW-1185">Reference proteome</keyword>
<dbReference type="PANTHER" id="PTHR24006:SF915">
    <property type="entry name" value="UBIQUITIN CARBOXYL-TERMINAL HYDROLASE-RELATED"/>
    <property type="match status" value="1"/>
</dbReference>
<dbReference type="PROSITE" id="PS50235">
    <property type="entry name" value="USP_3"/>
    <property type="match status" value="1"/>
</dbReference>
<dbReference type="Pfam" id="PF02809">
    <property type="entry name" value="UIM"/>
    <property type="match status" value="2"/>
</dbReference>
<feature type="compositionally biased region" description="Basic and acidic residues" evidence="1">
    <location>
        <begin position="424"/>
        <end position="440"/>
    </location>
</feature>
<feature type="region of interest" description="Disordered" evidence="1">
    <location>
        <begin position="505"/>
        <end position="531"/>
    </location>
</feature>
<feature type="region of interest" description="Disordered" evidence="1">
    <location>
        <begin position="147"/>
        <end position="211"/>
    </location>
</feature>
<dbReference type="InterPro" id="IPR001394">
    <property type="entry name" value="Peptidase_C19_UCH"/>
</dbReference>
<dbReference type="GO" id="GO:0005634">
    <property type="term" value="C:nucleus"/>
    <property type="evidence" value="ECO:0007669"/>
    <property type="project" value="TreeGrafter"/>
</dbReference>
<dbReference type="GO" id="GO:0016579">
    <property type="term" value="P:protein deubiquitination"/>
    <property type="evidence" value="ECO:0007669"/>
    <property type="project" value="InterPro"/>
</dbReference>
<evidence type="ECO:0000259" key="2">
    <source>
        <dbReference type="PROSITE" id="PS50235"/>
    </source>
</evidence>
<dbReference type="InterPro" id="IPR003903">
    <property type="entry name" value="UIM_dom"/>
</dbReference>
<dbReference type="EMBL" id="CASHTH010001864">
    <property type="protein sequence ID" value="CAI8021074.1"/>
    <property type="molecule type" value="Genomic_DNA"/>
</dbReference>
<gene>
    <name evidence="3" type="ORF">GBAR_LOCUS12542</name>
</gene>
<dbReference type="GO" id="GO:0004843">
    <property type="term" value="F:cysteine-type deubiquitinase activity"/>
    <property type="evidence" value="ECO:0007669"/>
    <property type="project" value="InterPro"/>
</dbReference>
<feature type="compositionally biased region" description="Polar residues" evidence="1">
    <location>
        <begin position="354"/>
        <end position="375"/>
    </location>
</feature>
<dbReference type="PROSITE" id="PS50330">
    <property type="entry name" value="UIM"/>
    <property type="match status" value="1"/>
</dbReference>
<dbReference type="CDD" id="cd02257">
    <property type="entry name" value="Peptidase_C19"/>
    <property type="match status" value="2"/>
</dbReference>
<feature type="domain" description="USP" evidence="2">
    <location>
        <begin position="1"/>
        <end position="595"/>
    </location>
</feature>
<dbReference type="PROSITE" id="PS00973">
    <property type="entry name" value="USP_2"/>
    <property type="match status" value="1"/>
</dbReference>
<proteinExistence type="predicted"/>
<feature type="compositionally biased region" description="Basic and acidic residues" evidence="1">
    <location>
        <begin position="395"/>
        <end position="412"/>
    </location>
</feature>
<dbReference type="AlphaFoldDB" id="A0AA35S0K0"/>